<sequence>MLWLYLDFPQIQLDNLLLEQANQSVAIIIIDASENNIVQLNQTALNAGIKPNMGLATALALHHDLHPLEYNEQLEHQQLKQIAEWLYQYSADIALNSPKGLYLKVDSMLALYGNFANYWQNIQQVLNSLNYQFNYAVAKTPLAAKILASTRSQTFLLKETQQQAQLKCMPIEVLFQQRKTVQQLQRIGINTIGQLQTLPIKELNRRFDKNTINRLYQLSGQQHHGLTFFEPTLIFRQALELLFEVTNSNLLLTPIQALLKRLTLFLIQRNLVTQNIKLHLTQKDHDALQINIASAKGQQQAAAWLRLIELKFESVVLQSPVTDICLSCNQFEPQHSIMQDMFNQQESGLAPNELINQLEAKLGEDYIFKLSLKDTFHPALASHEQKAISAVHSALPLNKQNRPLRPSFVLNKPQVLSEPVELVLGPERVQTNWWDKHELYRDYFVARNNAGQLHWIYRQPNGNWFTHGLFA</sequence>
<dbReference type="CDD" id="cd03468">
    <property type="entry name" value="PolY_like"/>
    <property type="match status" value="1"/>
</dbReference>
<protein>
    <recommendedName>
        <fullName evidence="3">UmuC domain-containing protein</fullName>
    </recommendedName>
</protein>
<dbReference type="InterPro" id="IPR050356">
    <property type="entry name" value="SulA_CellDiv_inhibitor"/>
</dbReference>
<accession>A0A2S0VS52</accession>
<dbReference type="PANTHER" id="PTHR35369:SF2">
    <property type="entry name" value="BLR3025 PROTEIN"/>
    <property type="match status" value="1"/>
</dbReference>
<feature type="domain" description="UmuC" evidence="3">
    <location>
        <begin position="27"/>
        <end position="148"/>
    </location>
</feature>
<proteinExistence type="inferred from homology"/>
<dbReference type="AlphaFoldDB" id="A0A2S0VS52"/>
<evidence type="ECO:0000256" key="2">
    <source>
        <dbReference type="ARBA" id="ARBA00022763"/>
    </source>
</evidence>
<dbReference type="Pfam" id="PF00817">
    <property type="entry name" value="IMS"/>
    <property type="match status" value="1"/>
</dbReference>
<dbReference type="RefSeq" id="WP_108603086.1">
    <property type="nucleotide sequence ID" value="NZ_CP026604.1"/>
</dbReference>
<dbReference type="InterPro" id="IPR043128">
    <property type="entry name" value="Rev_trsase/Diguanyl_cyclase"/>
</dbReference>
<dbReference type="InterPro" id="IPR043502">
    <property type="entry name" value="DNA/RNA_pol_sf"/>
</dbReference>
<dbReference type="PANTHER" id="PTHR35369">
    <property type="entry name" value="BLR3025 PROTEIN-RELATED"/>
    <property type="match status" value="1"/>
</dbReference>
<dbReference type="Proteomes" id="UP000244441">
    <property type="component" value="Chromosome"/>
</dbReference>
<organism evidence="4 5">
    <name type="scientific">Saccharobesus litoralis</name>
    <dbReference type="NCBI Taxonomy" id="2172099"/>
    <lineage>
        <taxon>Bacteria</taxon>
        <taxon>Pseudomonadati</taxon>
        <taxon>Pseudomonadota</taxon>
        <taxon>Gammaproteobacteria</taxon>
        <taxon>Alteromonadales</taxon>
        <taxon>Alteromonadaceae</taxon>
        <taxon>Saccharobesus</taxon>
    </lineage>
</organism>
<evidence type="ECO:0000256" key="1">
    <source>
        <dbReference type="ARBA" id="ARBA00010945"/>
    </source>
</evidence>
<dbReference type="GO" id="GO:0006281">
    <property type="term" value="P:DNA repair"/>
    <property type="evidence" value="ECO:0007669"/>
    <property type="project" value="InterPro"/>
</dbReference>
<evidence type="ECO:0000313" key="5">
    <source>
        <dbReference type="Proteomes" id="UP000244441"/>
    </source>
</evidence>
<dbReference type="Gene3D" id="1.10.150.20">
    <property type="entry name" value="5' to 3' exonuclease, C-terminal subdomain"/>
    <property type="match status" value="1"/>
</dbReference>
<keyword evidence="5" id="KW-1185">Reference proteome</keyword>
<dbReference type="EMBL" id="CP026604">
    <property type="protein sequence ID" value="AWB67037.1"/>
    <property type="molecule type" value="Genomic_DNA"/>
</dbReference>
<dbReference type="KEGG" id="cate:C2869_11595"/>
<gene>
    <name evidence="4" type="ORF">C2869_11595</name>
</gene>
<evidence type="ECO:0000313" key="4">
    <source>
        <dbReference type="EMBL" id="AWB67037.1"/>
    </source>
</evidence>
<name>A0A2S0VS52_9ALTE</name>
<dbReference type="Gene3D" id="3.40.1170.60">
    <property type="match status" value="1"/>
</dbReference>
<dbReference type="SUPFAM" id="SSF56672">
    <property type="entry name" value="DNA/RNA polymerases"/>
    <property type="match status" value="1"/>
</dbReference>
<keyword evidence="2" id="KW-0227">DNA damage</keyword>
<dbReference type="OrthoDB" id="5298951at2"/>
<evidence type="ECO:0000259" key="3">
    <source>
        <dbReference type="Pfam" id="PF00817"/>
    </source>
</evidence>
<dbReference type="Gene3D" id="3.30.70.270">
    <property type="match status" value="1"/>
</dbReference>
<reference evidence="4 5" key="1">
    <citation type="submission" date="2018-01" db="EMBL/GenBank/DDBJ databases">
        <title>Genome sequence of a Cantenovulum-like bacteria.</title>
        <authorList>
            <person name="Tan W.R."/>
            <person name="Lau N.-S."/>
            <person name="Go F."/>
            <person name="Amirul A.-A.A."/>
        </authorList>
    </citation>
    <scope>NUCLEOTIDE SEQUENCE [LARGE SCALE GENOMIC DNA]</scope>
    <source>
        <strain evidence="4 5">CCB-QB4</strain>
    </source>
</reference>
<dbReference type="InterPro" id="IPR001126">
    <property type="entry name" value="UmuC"/>
</dbReference>
<comment type="similarity">
    <text evidence="1">Belongs to the DNA polymerase type-Y family.</text>
</comment>